<evidence type="ECO:0000313" key="2">
    <source>
        <dbReference type="EMBL" id="MDB7981673.1"/>
    </source>
</evidence>
<dbReference type="Proteomes" id="UP000540014">
    <property type="component" value="Unassembled WGS sequence"/>
</dbReference>
<dbReference type="SUPFAM" id="SSF143100">
    <property type="entry name" value="TTHA1013/TTHA0281-like"/>
    <property type="match status" value="1"/>
</dbReference>
<dbReference type="PANTHER" id="PTHR34504:SF2">
    <property type="entry name" value="UPF0150 PROTEIN SSL0259"/>
    <property type="match status" value="1"/>
</dbReference>
<reference evidence="4 5" key="1">
    <citation type="submission" date="2018-08" db="EMBL/GenBank/DDBJ databases">
        <title>A genome reference for cultivated species of the human gut microbiota.</title>
        <authorList>
            <person name="Zou Y."/>
            <person name="Xue W."/>
            <person name="Luo G."/>
        </authorList>
    </citation>
    <scope>NUCLEOTIDE SEQUENCE [LARGE SCALE GENOMIC DNA]</scope>
    <source>
        <strain evidence="4 5">TF08-11</strain>
    </source>
</reference>
<evidence type="ECO:0000259" key="1">
    <source>
        <dbReference type="Pfam" id="PF15919"/>
    </source>
</evidence>
<feature type="domain" description="HicB-like antitoxin of toxin-antitoxin system" evidence="1">
    <location>
        <begin position="6"/>
        <end position="107"/>
    </location>
</feature>
<dbReference type="Pfam" id="PF15919">
    <property type="entry name" value="HicB_lk_antitox"/>
    <property type="match status" value="1"/>
</dbReference>
<dbReference type="InterPro" id="IPR031807">
    <property type="entry name" value="HicB-like"/>
</dbReference>
<dbReference type="Gene3D" id="3.30.160.250">
    <property type="match status" value="1"/>
</dbReference>
<dbReference type="AlphaFoldDB" id="A0A3E3E4Q0"/>
<dbReference type="PANTHER" id="PTHR34504">
    <property type="entry name" value="ANTITOXIN HICB"/>
    <property type="match status" value="1"/>
</dbReference>
<dbReference type="Proteomes" id="UP001212981">
    <property type="component" value="Unassembled WGS sequence"/>
</dbReference>
<gene>
    <name evidence="4" type="ORF">DXC78_07555</name>
    <name evidence="3" type="ORF">HF861_09470</name>
    <name evidence="2" type="ORF">PND82_02425</name>
</gene>
<dbReference type="InterPro" id="IPR035069">
    <property type="entry name" value="TTHA1013/TTHA0281-like"/>
</dbReference>
<evidence type="ECO:0000313" key="4">
    <source>
        <dbReference type="EMBL" id="RGD76179.1"/>
    </source>
</evidence>
<evidence type="ECO:0000313" key="3">
    <source>
        <dbReference type="EMBL" id="NME45107.1"/>
    </source>
</evidence>
<dbReference type="EMBL" id="JABAFR010000025">
    <property type="protein sequence ID" value="NME45107.1"/>
    <property type="molecule type" value="Genomic_DNA"/>
</dbReference>
<evidence type="ECO:0000313" key="6">
    <source>
        <dbReference type="Proteomes" id="UP000540014"/>
    </source>
</evidence>
<protein>
    <submittedName>
        <fullName evidence="4">HicB family protein</fullName>
    </submittedName>
    <submittedName>
        <fullName evidence="2">Type II toxin-antitoxin system HicB family antitoxin</fullName>
    </submittedName>
</protein>
<dbReference type="EMBL" id="QUSK01000015">
    <property type="protein sequence ID" value="RGD76179.1"/>
    <property type="molecule type" value="Genomic_DNA"/>
</dbReference>
<reference evidence="3 6" key="2">
    <citation type="submission" date="2020-04" db="EMBL/GenBank/DDBJ databases">
        <authorList>
            <person name="Hitch T.C.A."/>
            <person name="Wylensek D."/>
            <person name="Clavel T."/>
        </authorList>
    </citation>
    <scope>NUCLEOTIDE SEQUENCE [LARGE SCALE GENOMIC DNA]</scope>
    <source>
        <strain evidence="3 6">BSM-383-APC-22F</strain>
    </source>
</reference>
<dbReference type="RefSeq" id="WP_117446465.1">
    <property type="nucleotide sequence ID" value="NZ_CALCIP010000039.1"/>
</dbReference>
<comment type="caution">
    <text evidence="4">The sequence shown here is derived from an EMBL/GenBank/DDBJ whole genome shotgun (WGS) entry which is preliminary data.</text>
</comment>
<name>A0A3E3E4Q0_9FIRM</name>
<reference evidence="2" key="3">
    <citation type="submission" date="2023-01" db="EMBL/GenBank/DDBJ databases">
        <title>Human gut microbiome strain richness.</title>
        <authorList>
            <person name="Chen-Liaw A."/>
        </authorList>
    </citation>
    <scope>NUCLEOTIDE SEQUENCE</scope>
    <source>
        <strain evidence="2">D8_m1001271B151109d0_201107</strain>
    </source>
</reference>
<dbReference type="EMBL" id="JAQLXO010000001">
    <property type="protein sequence ID" value="MDB7981673.1"/>
    <property type="molecule type" value="Genomic_DNA"/>
</dbReference>
<evidence type="ECO:0000313" key="5">
    <source>
        <dbReference type="Proteomes" id="UP000260721"/>
    </source>
</evidence>
<dbReference type="InterPro" id="IPR051404">
    <property type="entry name" value="TA_system_antitoxin"/>
</dbReference>
<sequence>MKGLTYLAVLEPSGEKSYSLYFPDMPGCYSDGKNLEDALKNAKDALELHYYGMVKDGEEVPKSTGKVSKEDAEGCIVCPVTIYPDVVVEKYNNKKVKTNCTLPAWLKEIAENNHINYSQVLEAAIKQKLGLNQ</sequence>
<dbReference type="Proteomes" id="UP000260721">
    <property type="component" value="Unassembled WGS sequence"/>
</dbReference>
<organism evidence="4 5">
    <name type="scientific">Faecalicoccus pleomorphus</name>
    <dbReference type="NCBI Taxonomy" id="1323"/>
    <lineage>
        <taxon>Bacteria</taxon>
        <taxon>Bacillati</taxon>
        <taxon>Bacillota</taxon>
        <taxon>Erysipelotrichia</taxon>
        <taxon>Erysipelotrichales</taxon>
        <taxon>Erysipelotrichaceae</taxon>
        <taxon>Faecalicoccus</taxon>
    </lineage>
</organism>
<accession>A0A3E3E4Q0</accession>
<proteinExistence type="predicted"/>